<name>A0A9P4VUT5_9PEZI</name>
<reference evidence="6" key="1">
    <citation type="journal article" date="2020" name="Stud. Mycol.">
        <title>101 Dothideomycetes genomes: a test case for predicting lifestyles and emergence of pathogens.</title>
        <authorList>
            <person name="Haridas S."/>
            <person name="Albert R."/>
            <person name="Binder M."/>
            <person name="Bloem J."/>
            <person name="Labutti K."/>
            <person name="Salamov A."/>
            <person name="Andreopoulos B."/>
            <person name="Baker S."/>
            <person name="Barry K."/>
            <person name="Bills G."/>
            <person name="Bluhm B."/>
            <person name="Cannon C."/>
            <person name="Castanera R."/>
            <person name="Culley D."/>
            <person name="Daum C."/>
            <person name="Ezra D."/>
            <person name="Gonzalez J."/>
            <person name="Henrissat B."/>
            <person name="Kuo A."/>
            <person name="Liang C."/>
            <person name="Lipzen A."/>
            <person name="Lutzoni F."/>
            <person name="Magnuson J."/>
            <person name="Mondo S."/>
            <person name="Nolan M."/>
            <person name="Ohm R."/>
            <person name="Pangilinan J."/>
            <person name="Park H.-J."/>
            <person name="Ramirez L."/>
            <person name="Alfaro M."/>
            <person name="Sun H."/>
            <person name="Tritt A."/>
            <person name="Yoshinaga Y."/>
            <person name="Zwiers L.-H."/>
            <person name="Turgeon B."/>
            <person name="Goodwin S."/>
            <person name="Spatafora J."/>
            <person name="Crous P."/>
            <person name="Grigoriev I."/>
        </authorList>
    </citation>
    <scope>NUCLEOTIDE SEQUENCE</scope>
    <source>
        <strain evidence="6">CBS 101060</strain>
    </source>
</reference>
<dbReference type="GO" id="GO:0050660">
    <property type="term" value="F:flavin adenine dinucleotide binding"/>
    <property type="evidence" value="ECO:0007669"/>
    <property type="project" value="InterPro"/>
</dbReference>
<proteinExistence type="inferred from homology"/>
<dbReference type="PANTHER" id="PTHR42877">
    <property type="entry name" value="L-ORNITHINE N(5)-MONOOXYGENASE-RELATED"/>
    <property type="match status" value="1"/>
</dbReference>
<evidence type="ECO:0000256" key="5">
    <source>
        <dbReference type="SAM" id="Phobius"/>
    </source>
</evidence>
<dbReference type="InterPro" id="IPR020946">
    <property type="entry name" value="Flavin_mOase-like"/>
</dbReference>
<organism evidence="6 7">
    <name type="scientific">Patellaria atrata CBS 101060</name>
    <dbReference type="NCBI Taxonomy" id="1346257"/>
    <lineage>
        <taxon>Eukaryota</taxon>
        <taxon>Fungi</taxon>
        <taxon>Dikarya</taxon>
        <taxon>Ascomycota</taxon>
        <taxon>Pezizomycotina</taxon>
        <taxon>Dothideomycetes</taxon>
        <taxon>Dothideomycetes incertae sedis</taxon>
        <taxon>Patellariales</taxon>
        <taxon>Patellariaceae</taxon>
        <taxon>Patellaria</taxon>
    </lineage>
</organism>
<dbReference type="EMBL" id="MU006090">
    <property type="protein sequence ID" value="KAF2842322.1"/>
    <property type="molecule type" value="Genomic_DNA"/>
</dbReference>
<dbReference type="Pfam" id="PF00743">
    <property type="entry name" value="FMO-like"/>
    <property type="match status" value="1"/>
</dbReference>
<keyword evidence="6" id="KW-0503">Monooxygenase</keyword>
<protein>
    <submittedName>
        <fullName evidence="6">Flavin-binding monooxygenase</fullName>
    </submittedName>
</protein>
<keyword evidence="2" id="KW-0285">Flavoprotein</keyword>
<feature type="transmembrane region" description="Helical" evidence="5">
    <location>
        <begin position="20"/>
        <end position="39"/>
    </location>
</feature>
<accession>A0A9P4VUT5</accession>
<keyword evidence="7" id="KW-1185">Reference proteome</keyword>
<evidence type="ECO:0000256" key="4">
    <source>
        <dbReference type="ARBA" id="ARBA00023002"/>
    </source>
</evidence>
<dbReference type="Gene3D" id="3.50.50.60">
    <property type="entry name" value="FAD/NAD(P)-binding domain"/>
    <property type="match status" value="3"/>
</dbReference>
<dbReference type="GO" id="GO:0050661">
    <property type="term" value="F:NADP binding"/>
    <property type="evidence" value="ECO:0007669"/>
    <property type="project" value="InterPro"/>
</dbReference>
<gene>
    <name evidence="6" type="ORF">M501DRAFT_928117</name>
</gene>
<dbReference type="SUPFAM" id="SSF51905">
    <property type="entry name" value="FAD/NAD(P)-binding domain"/>
    <property type="match status" value="2"/>
</dbReference>
<keyword evidence="5" id="KW-1133">Transmembrane helix</keyword>
<dbReference type="GO" id="GO:0004499">
    <property type="term" value="F:N,N-dimethylaniline monooxygenase activity"/>
    <property type="evidence" value="ECO:0007669"/>
    <property type="project" value="InterPro"/>
</dbReference>
<dbReference type="PANTHER" id="PTHR42877:SF10">
    <property type="entry name" value="L-ORNITHINE N(5)-OXYGENASE"/>
    <property type="match status" value="1"/>
</dbReference>
<keyword evidence="3" id="KW-0274">FAD</keyword>
<dbReference type="Proteomes" id="UP000799429">
    <property type="component" value="Unassembled WGS sequence"/>
</dbReference>
<dbReference type="InterPro" id="IPR051209">
    <property type="entry name" value="FAD-bind_Monooxygenase_sf"/>
</dbReference>
<evidence type="ECO:0000313" key="6">
    <source>
        <dbReference type="EMBL" id="KAF2842322.1"/>
    </source>
</evidence>
<comment type="similarity">
    <text evidence="1">Belongs to the FAD-binding monooxygenase family.</text>
</comment>
<dbReference type="AlphaFoldDB" id="A0A9P4VUT5"/>
<evidence type="ECO:0000256" key="2">
    <source>
        <dbReference type="ARBA" id="ARBA00022630"/>
    </source>
</evidence>
<evidence type="ECO:0000256" key="3">
    <source>
        <dbReference type="ARBA" id="ARBA00022827"/>
    </source>
</evidence>
<evidence type="ECO:0000313" key="7">
    <source>
        <dbReference type="Proteomes" id="UP000799429"/>
    </source>
</evidence>
<comment type="caution">
    <text evidence="6">The sequence shown here is derived from an EMBL/GenBank/DDBJ whole genome shotgun (WGS) entry which is preliminary data.</text>
</comment>
<dbReference type="InterPro" id="IPR036188">
    <property type="entry name" value="FAD/NAD-bd_sf"/>
</dbReference>
<keyword evidence="5" id="KW-0472">Membrane</keyword>
<sequence length="616" mass="69757">MPHCETIKRVNAYDPNGYTYYPILIVGAGASGIAMGCRLKEKLGFDQFRIFDRQSGIGGTWWINRYPGVACDIPAILYSFSFCPNKNWSCFQPPGGEYVRYLQDVCEKYNIVDKIQLNTDVTECRWLEEEKEWEVTLKHLVEGAGDLTTKERQDLVEKEGDHRVYSFTEKVRAKVVISGVGGLVEPNAWPENVPGRENFKGEIFHSARWDRSVDFQDKDVVVIGTGCSAAQLVPRLIKAPYNAKSVTQLMRSPPWVVPRSPGLGGNDAWEKWSNTLFKTIPGLMLVTRFLVYLGVEAAFDLMGKGESHEKARAKIEGKLIRYLKRTVPEKYHEMLIPDYAIGCKRRIFDAEWFPNLNDPKIELTTRRLESVQEHSVTLGPGKNSEKSAGQKQFPADIIVLANGFGTSKWAHPLKIIGRGGKDILETMEERGGAQAYLGTAMDGFPNFFMLFGPNTATGHTSVVLYVESGVQHALQFIEPILKGDVETVEVRKEAEVAYTKDIQTKVKDMVMMRGGCNNWYSTNGWNGTVYPYSSYMWIWKNMFPTWNDWDIKYTKKGIRKQKLRKSAEILAFTLALLAVYNARQQGLGIFDIKRLCVRFASSVIQRGRRVLEAAVM</sequence>
<keyword evidence="5" id="KW-0812">Transmembrane</keyword>
<dbReference type="OrthoDB" id="3971593at2759"/>
<evidence type="ECO:0000256" key="1">
    <source>
        <dbReference type="ARBA" id="ARBA00010139"/>
    </source>
</evidence>
<keyword evidence="4" id="KW-0560">Oxidoreductase</keyword>